<protein>
    <recommendedName>
        <fullName evidence="3">Toxin-antitoxin system YwqK family antitoxin</fullName>
    </recommendedName>
</protein>
<evidence type="ECO:0008006" key="3">
    <source>
        <dbReference type="Google" id="ProtNLM"/>
    </source>
</evidence>
<comment type="caution">
    <text evidence="1">The sequence shown here is derived from an EMBL/GenBank/DDBJ whole genome shotgun (WGS) entry which is preliminary data.</text>
</comment>
<dbReference type="Gene3D" id="3.90.930.1">
    <property type="match status" value="1"/>
</dbReference>
<dbReference type="Pfam" id="PF07661">
    <property type="entry name" value="MORN_2"/>
    <property type="match status" value="2"/>
</dbReference>
<evidence type="ECO:0000313" key="1">
    <source>
        <dbReference type="EMBL" id="NEN25768.1"/>
    </source>
</evidence>
<dbReference type="AlphaFoldDB" id="A0A7K3WW43"/>
<dbReference type="SUPFAM" id="SSF82185">
    <property type="entry name" value="Histone H3 K4-specific methyltransferase SET7/9 N-terminal domain"/>
    <property type="match status" value="1"/>
</dbReference>
<dbReference type="RefSeq" id="WP_163287214.1">
    <property type="nucleotide sequence ID" value="NZ_JAAGVY010000077.1"/>
</dbReference>
<dbReference type="Proteomes" id="UP000486602">
    <property type="component" value="Unassembled WGS sequence"/>
</dbReference>
<keyword evidence="2" id="KW-1185">Reference proteome</keyword>
<name>A0A7K3WW43_9FLAO</name>
<dbReference type="EMBL" id="JAAGVY010000077">
    <property type="protein sequence ID" value="NEN25768.1"/>
    <property type="molecule type" value="Genomic_DNA"/>
</dbReference>
<sequence>MNKLIFALLGILLTACGSSENEGQKAADNTVKIESPAKDIVEYYDNGAVKIRGKERDGKRIGKWESFYSNGYKWSESDYKNGFREGPIVVFYKNGMMRYDGRYYNDERTGLWQFYDSTGILIKKLNMDSASFVPDSLIR</sequence>
<accession>A0A7K3WW43</accession>
<proteinExistence type="predicted"/>
<evidence type="ECO:0000313" key="2">
    <source>
        <dbReference type="Proteomes" id="UP000486602"/>
    </source>
</evidence>
<organism evidence="1 2">
    <name type="scientific">Cryomorpha ignava</name>
    <dbReference type="NCBI Taxonomy" id="101383"/>
    <lineage>
        <taxon>Bacteria</taxon>
        <taxon>Pseudomonadati</taxon>
        <taxon>Bacteroidota</taxon>
        <taxon>Flavobacteriia</taxon>
        <taxon>Flavobacteriales</taxon>
        <taxon>Cryomorphaceae</taxon>
        <taxon>Cryomorpha</taxon>
    </lineage>
</organism>
<gene>
    <name evidence="1" type="ORF">G3O08_19950</name>
</gene>
<dbReference type="PROSITE" id="PS51257">
    <property type="entry name" value="PROKAR_LIPOPROTEIN"/>
    <property type="match status" value="1"/>
</dbReference>
<reference evidence="1 2" key="1">
    <citation type="submission" date="2020-02" db="EMBL/GenBank/DDBJ databases">
        <title>Out from the shadows clarifying the taxonomy of the family Cryomorphaceae and related taxa by utilizing the GTDB taxonomic framework.</title>
        <authorList>
            <person name="Bowman J.P."/>
        </authorList>
    </citation>
    <scope>NUCLEOTIDE SEQUENCE [LARGE SCALE GENOMIC DNA]</scope>
    <source>
        <strain evidence="1 2">QSSC 1-22</strain>
    </source>
</reference>
<dbReference type="InterPro" id="IPR011652">
    <property type="entry name" value="MORN_2"/>
</dbReference>